<feature type="region of interest" description="Disordered" evidence="1">
    <location>
        <begin position="1"/>
        <end position="24"/>
    </location>
</feature>
<accession>A0AA38FXQ7</accession>
<reference evidence="2 3" key="1">
    <citation type="journal article" date="2021" name="Nat. Plants">
        <title>The Taxus genome provides insights into paclitaxel biosynthesis.</title>
        <authorList>
            <person name="Xiong X."/>
            <person name="Gou J."/>
            <person name="Liao Q."/>
            <person name="Li Y."/>
            <person name="Zhou Q."/>
            <person name="Bi G."/>
            <person name="Li C."/>
            <person name="Du R."/>
            <person name="Wang X."/>
            <person name="Sun T."/>
            <person name="Guo L."/>
            <person name="Liang H."/>
            <person name="Lu P."/>
            <person name="Wu Y."/>
            <person name="Zhang Z."/>
            <person name="Ro D.K."/>
            <person name="Shang Y."/>
            <person name="Huang S."/>
            <person name="Yan J."/>
        </authorList>
    </citation>
    <scope>NUCLEOTIDE SEQUENCE [LARGE SCALE GENOMIC DNA]</scope>
    <source>
        <strain evidence="2">Ta-2019</strain>
    </source>
</reference>
<keyword evidence="3" id="KW-1185">Reference proteome</keyword>
<organism evidence="2 3">
    <name type="scientific">Taxus chinensis</name>
    <name type="common">Chinese yew</name>
    <name type="synonym">Taxus wallichiana var. chinensis</name>
    <dbReference type="NCBI Taxonomy" id="29808"/>
    <lineage>
        <taxon>Eukaryota</taxon>
        <taxon>Viridiplantae</taxon>
        <taxon>Streptophyta</taxon>
        <taxon>Embryophyta</taxon>
        <taxon>Tracheophyta</taxon>
        <taxon>Spermatophyta</taxon>
        <taxon>Pinopsida</taxon>
        <taxon>Pinidae</taxon>
        <taxon>Conifers II</taxon>
        <taxon>Cupressales</taxon>
        <taxon>Taxaceae</taxon>
        <taxon>Taxus</taxon>
    </lineage>
</organism>
<name>A0AA38FXQ7_TAXCH</name>
<proteinExistence type="predicted"/>
<dbReference type="AlphaFoldDB" id="A0AA38FXQ7"/>
<dbReference type="EMBL" id="JAHRHJ020000006">
    <property type="protein sequence ID" value="KAH9312474.1"/>
    <property type="molecule type" value="Genomic_DNA"/>
</dbReference>
<sequence>FDDHFTPHDSSSYSMPPSSSSHLEDHLFEEIDEEVIDTIEDSIPIDVVTMPKWDRITVYE</sequence>
<evidence type="ECO:0000313" key="2">
    <source>
        <dbReference type="EMBL" id="KAH9312474.1"/>
    </source>
</evidence>
<evidence type="ECO:0000256" key="1">
    <source>
        <dbReference type="SAM" id="MobiDB-lite"/>
    </source>
</evidence>
<feature type="non-terminal residue" evidence="2">
    <location>
        <position position="1"/>
    </location>
</feature>
<evidence type="ECO:0000313" key="3">
    <source>
        <dbReference type="Proteomes" id="UP000824469"/>
    </source>
</evidence>
<dbReference type="Proteomes" id="UP000824469">
    <property type="component" value="Unassembled WGS sequence"/>
</dbReference>
<gene>
    <name evidence="2" type="ORF">KI387_027509</name>
</gene>
<feature type="compositionally biased region" description="Low complexity" evidence="1">
    <location>
        <begin position="10"/>
        <end position="21"/>
    </location>
</feature>
<protein>
    <submittedName>
        <fullName evidence="2">Uncharacterized protein</fullName>
    </submittedName>
</protein>
<feature type="non-terminal residue" evidence="2">
    <location>
        <position position="60"/>
    </location>
</feature>
<comment type="caution">
    <text evidence="2">The sequence shown here is derived from an EMBL/GenBank/DDBJ whole genome shotgun (WGS) entry which is preliminary data.</text>
</comment>